<evidence type="ECO:0000256" key="1">
    <source>
        <dbReference type="ARBA" id="ARBA00022729"/>
    </source>
</evidence>
<evidence type="ECO:0008006" key="9">
    <source>
        <dbReference type="Google" id="ProtNLM"/>
    </source>
</evidence>
<evidence type="ECO:0000256" key="3">
    <source>
        <dbReference type="ARBA" id="ARBA00022963"/>
    </source>
</evidence>
<dbReference type="Pfam" id="PF04916">
    <property type="entry name" value="Phospholip_B"/>
    <property type="match status" value="1"/>
</dbReference>
<keyword evidence="1 6" id="KW-0732">Signal</keyword>
<dbReference type="EMBL" id="JACCCW010000001">
    <property type="protein sequence ID" value="NYF79252.1"/>
    <property type="molecule type" value="Genomic_DNA"/>
</dbReference>
<evidence type="ECO:0000313" key="7">
    <source>
        <dbReference type="EMBL" id="NYF79252.1"/>
    </source>
</evidence>
<dbReference type="Proteomes" id="UP000589520">
    <property type="component" value="Unassembled WGS sequence"/>
</dbReference>
<reference evidence="7 8" key="1">
    <citation type="submission" date="2020-07" db="EMBL/GenBank/DDBJ databases">
        <title>Genomic Encyclopedia of Type Strains, Phase IV (KMG-V): Genome sequencing to study the core and pangenomes of soil and plant-associated prokaryotes.</title>
        <authorList>
            <person name="Whitman W."/>
        </authorList>
    </citation>
    <scope>NUCLEOTIDE SEQUENCE [LARGE SCALE GENOMIC DNA]</scope>
    <source>
        <strain evidence="7 8">X4EP2</strain>
    </source>
</reference>
<keyword evidence="3" id="KW-0442">Lipid degradation</keyword>
<evidence type="ECO:0000256" key="2">
    <source>
        <dbReference type="ARBA" id="ARBA00022801"/>
    </source>
</evidence>
<dbReference type="Gene3D" id="3.60.60.30">
    <property type="match status" value="1"/>
</dbReference>
<comment type="caution">
    <text evidence="7">The sequence shown here is derived from an EMBL/GenBank/DDBJ whole genome shotgun (WGS) entry which is preliminary data.</text>
</comment>
<dbReference type="AlphaFoldDB" id="A0A7Y9PG33"/>
<proteinExistence type="predicted"/>
<evidence type="ECO:0000313" key="8">
    <source>
        <dbReference type="Proteomes" id="UP000589520"/>
    </source>
</evidence>
<evidence type="ECO:0000256" key="5">
    <source>
        <dbReference type="ARBA" id="ARBA00023180"/>
    </source>
</evidence>
<sequence>MRIRLSVLALLAVCIAAPTLRAATPKALEGSYTFKKNGWTYVHLQGSPADIGFQHGYLLSAEIEDNYRVYRLEEEHNSGRDWPFFRNAAKAVLWPNIEPEYRAELEGIAAGLKAKGSSLDLWDIVAINGSLELSDYYLPWLNKKEGKPNPPKDVAPGKCSAFIASGSATKDGKIVIAHSNWSSYAEGERWTIVFDIVPAKGLHMLMDGAPGIITSQDDFGVNAAGLMITETTLPMAAGWAPKGTPEFVRSRKAMQYAHDLDEYVAIMRKGNNGGYANSWLVGDRKTGEIAYLELGLKHTPLTRKKDGYFVSSNFAANPDLIRDDTPGFDPTNKSSSMNARHIRAEEFMQQHVGQLDTELAEAFLSDHVDTFVGGERAGQRSLCGHVDKATEGEPVWDEKPYDPIGAVTGKVMDSALAEKMSFIARAGHPCGDDFLVEPFLAAHPEFQWQKPILGDMKAGPWTTFTSAEVSGQ</sequence>
<protein>
    <recommendedName>
        <fullName evidence="9">Peptidase C45</fullName>
    </recommendedName>
</protein>
<dbReference type="GO" id="GO:0005576">
    <property type="term" value="C:extracellular region"/>
    <property type="evidence" value="ECO:0007669"/>
    <property type="project" value="TreeGrafter"/>
</dbReference>
<keyword evidence="4" id="KW-0443">Lipid metabolism</keyword>
<dbReference type="NCBIfam" id="NF040521">
    <property type="entry name" value="C45_proenzyme"/>
    <property type="match status" value="1"/>
</dbReference>
<keyword evidence="8" id="KW-1185">Reference proteome</keyword>
<evidence type="ECO:0000256" key="6">
    <source>
        <dbReference type="SAM" id="SignalP"/>
    </source>
</evidence>
<dbReference type="PANTHER" id="PTHR12370:SF3">
    <property type="entry name" value="PHOSPHOLIPASE B-LIKE 2-RELATED"/>
    <property type="match status" value="1"/>
</dbReference>
<feature type="chain" id="PRO_5031268021" description="Peptidase C45" evidence="6">
    <location>
        <begin position="23"/>
        <end position="472"/>
    </location>
</feature>
<name>A0A7Y9PG33_9BACT</name>
<keyword evidence="2" id="KW-0378">Hydrolase</keyword>
<feature type="signal peptide" evidence="6">
    <location>
        <begin position="1"/>
        <end position="22"/>
    </location>
</feature>
<accession>A0A7Y9PG33</accession>
<dbReference type="GO" id="GO:0009395">
    <property type="term" value="P:phospholipid catabolic process"/>
    <property type="evidence" value="ECO:0007669"/>
    <property type="project" value="TreeGrafter"/>
</dbReference>
<dbReference type="InterPro" id="IPR007000">
    <property type="entry name" value="PLipase_B-like"/>
</dbReference>
<dbReference type="PANTHER" id="PTHR12370">
    <property type="entry name" value="PHOSPHOLIPASE B-RELATED"/>
    <property type="match status" value="1"/>
</dbReference>
<evidence type="ECO:0000256" key="4">
    <source>
        <dbReference type="ARBA" id="ARBA00023098"/>
    </source>
</evidence>
<dbReference type="RefSeq" id="WP_179489362.1">
    <property type="nucleotide sequence ID" value="NZ_JACCCW010000001.1"/>
</dbReference>
<keyword evidence="5" id="KW-0325">Glycoprotein</keyword>
<dbReference type="InterPro" id="IPR047794">
    <property type="entry name" value="C45_proenzyme-like"/>
</dbReference>
<organism evidence="7 8">
    <name type="scientific">Granulicella arctica</name>
    <dbReference type="NCBI Taxonomy" id="940613"/>
    <lineage>
        <taxon>Bacteria</taxon>
        <taxon>Pseudomonadati</taxon>
        <taxon>Acidobacteriota</taxon>
        <taxon>Terriglobia</taxon>
        <taxon>Terriglobales</taxon>
        <taxon>Acidobacteriaceae</taxon>
        <taxon>Granulicella</taxon>
    </lineage>
</organism>
<dbReference type="GO" id="GO:0004620">
    <property type="term" value="F:phospholipase activity"/>
    <property type="evidence" value="ECO:0007669"/>
    <property type="project" value="InterPro"/>
</dbReference>
<gene>
    <name evidence="7" type="ORF">HDF17_001539</name>
</gene>